<organism evidence="2 3">
    <name type="scientific">Rurimicrobium arvi</name>
    <dbReference type="NCBI Taxonomy" id="2049916"/>
    <lineage>
        <taxon>Bacteria</taxon>
        <taxon>Pseudomonadati</taxon>
        <taxon>Bacteroidota</taxon>
        <taxon>Chitinophagia</taxon>
        <taxon>Chitinophagales</taxon>
        <taxon>Chitinophagaceae</taxon>
        <taxon>Rurimicrobium</taxon>
    </lineage>
</organism>
<dbReference type="Proteomes" id="UP001501410">
    <property type="component" value="Unassembled WGS sequence"/>
</dbReference>
<sequence length="346" mass="37692">MKKLLLCLGAAFALSNSSQAQDVHFSQYFTSPMTLNPALTGLTQSDLRIAANFRQQWSSINNAPYTTGTASVDVASLRGQFESGDYLGFGVLALYDKAGTAALQNISIGLSAAYHKAFGVDKQHTLSFGVQGTLVQKTIQNDKLTFEDEYDPRNQTFSVGTTKDNLSNKDMTYPDFALGLMYNGRISEHATLFGGVSMYHITRPVESFLGGNHKLYRRSALYAGTQLDMNDRTVFYGSALVQFQGPNTSAMAGGAIGFIMNPGYDREFSKASIFYLGSWYRYGDAIIPYVGFEFSKAQLGVSYDANLSGLTPATNGNGAFEISLIFNGAINRADPVQRFVTGCPKF</sequence>
<feature type="signal peptide" evidence="1">
    <location>
        <begin position="1"/>
        <end position="20"/>
    </location>
</feature>
<keyword evidence="1" id="KW-0732">Signal</keyword>
<gene>
    <name evidence="2" type="ORF">GCM10023092_11240</name>
</gene>
<feature type="chain" id="PRO_5047398348" description="Type IX secretion system membrane protein PorP/SprF" evidence="1">
    <location>
        <begin position="21"/>
        <end position="346"/>
    </location>
</feature>
<accession>A0ABP8ML93</accession>
<dbReference type="RefSeq" id="WP_344823721.1">
    <property type="nucleotide sequence ID" value="NZ_BAABEZ010000014.1"/>
</dbReference>
<reference evidence="3" key="1">
    <citation type="journal article" date="2019" name="Int. J. Syst. Evol. Microbiol.">
        <title>The Global Catalogue of Microorganisms (GCM) 10K type strain sequencing project: providing services to taxonomists for standard genome sequencing and annotation.</title>
        <authorList>
            <consortium name="The Broad Institute Genomics Platform"/>
            <consortium name="The Broad Institute Genome Sequencing Center for Infectious Disease"/>
            <person name="Wu L."/>
            <person name="Ma J."/>
        </authorList>
    </citation>
    <scope>NUCLEOTIDE SEQUENCE [LARGE SCALE GENOMIC DNA]</scope>
    <source>
        <strain evidence="3">JCM 31921</strain>
    </source>
</reference>
<keyword evidence="3" id="KW-1185">Reference proteome</keyword>
<dbReference type="InterPro" id="IPR019861">
    <property type="entry name" value="PorP/SprF_Bacteroidetes"/>
</dbReference>
<dbReference type="NCBIfam" id="TIGR03519">
    <property type="entry name" value="T9SS_PorP_fam"/>
    <property type="match status" value="1"/>
</dbReference>
<evidence type="ECO:0008006" key="4">
    <source>
        <dbReference type="Google" id="ProtNLM"/>
    </source>
</evidence>
<evidence type="ECO:0000313" key="2">
    <source>
        <dbReference type="EMBL" id="GAA4452357.1"/>
    </source>
</evidence>
<dbReference type="EMBL" id="BAABEZ010000014">
    <property type="protein sequence ID" value="GAA4452357.1"/>
    <property type="molecule type" value="Genomic_DNA"/>
</dbReference>
<evidence type="ECO:0000313" key="3">
    <source>
        <dbReference type="Proteomes" id="UP001501410"/>
    </source>
</evidence>
<protein>
    <recommendedName>
        <fullName evidence="4">Type IX secretion system membrane protein PorP/SprF</fullName>
    </recommendedName>
</protein>
<name>A0ABP8ML93_9BACT</name>
<evidence type="ECO:0000256" key="1">
    <source>
        <dbReference type="SAM" id="SignalP"/>
    </source>
</evidence>
<comment type="caution">
    <text evidence="2">The sequence shown here is derived from an EMBL/GenBank/DDBJ whole genome shotgun (WGS) entry which is preliminary data.</text>
</comment>
<proteinExistence type="predicted"/>
<dbReference type="Pfam" id="PF11751">
    <property type="entry name" value="PorP_SprF"/>
    <property type="match status" value="1"/>
</dbReference>